<sequence>MHCFYNKRALHPRLQCLSPLPHNTPPMHTLHRKYMVEVYWRSSRAQHPCHFHQICFMFLTLKEITSPGKPVAARCQRNARRSLAKPCHSGELKEMSPLAYSEETIVIPGGILLHSSRGRERGKQPRDQTSTQITCVLRGCSARRAGASLGDP</sequence>
<keyword evidence="2" id="KW-1185">Reference proteome</keyword>
<evidence type="ECO:0000313" key="1">
    <source>
        <dbReference type="EMBL" id="KAF6495887.1"/>
    </source>
</evidence>
<protein>
    <submittedName>
        <fullName evidence="1">Uncharacterized protein</fullName>
    </submittedName>
</protein>
<reference evidence="1 2" key="1">
    <citation type="journal article" date="2020" name="Nature">
        <title>Six reference-quality genomes reveal evolution of bat adaptations.</title>
        <authorList>
            <person name="Jebb D."/>
            <person name="Huang Z."/>
            <person name="Pippel M."/>
            <person name="Hughes G.M."/>
            <person name="Lavrichenko K."/>
            <person name="Devanna P."/>
            <person name="Winkler S."/>
            <person name="Jermiin L.S."/>
            <person name="Skirmuntt E.C."/>
            <person name="Katzourakis A."/>
            <person name="Burkitt-Gray L."/>
            <person name="Ray D.A."/>
            <person name="Sullivan K.A.M."/>
            <person name="Roscito J.G."/>
            <person name="Kirilenko B.M."/>
            <person name="Davalos L.M."/>
            <person name="Corthals A.P."/>
            <person name="Power M.L."/>
            <person name="Jones G."/>
            <person name="Ransome R.D."/>
            <person name="Dechmann D.K.N."/>
            <person name="Locatelli A.G."/>
            <person name="Puechmaille S.J."/>
            <person name="Fedrigo O."/>
            <person name="Jarvis E.D."/>
            <person name="Hiller M."/>
            <person name="Vernes S.C."/>
            <person name="Myers E.W."/>
            <person name="Teeling E.C."/>
        </authorList>
    </citation>
    <scope>NUCLEOTIDE SEQUENCE [LARGE SCALE GENOMIC DNA]</scope>
    <source>
        <strain evidence="1">MRouAeg1</strain>
        <tissue evidence="1">Muscle</tissue>
    </source>
</reference>
<dbReference type="EMBL" id="JACASE010000002">
    <property type="protein sequence ID" value="KAF6495887.1"/>
    <property type="molecule type" value="Genomic_DNA"/>
</dbReference>
<comment type="caution">
    <text evidence="1">The sequence shown here is derived from an EMBL/GenBank/DDBJ whole genome shotgun (WGS) entry which is preliminary data.</text>
</comment>
<dbReference type="AlphaFoldDB" id="A0A7J8JGA4"/>
<organism evidence="1 2">
    <name type="scientific">Rousettus aegyptiacus</name>
    <name type="common">Egyptian fruit bat</name>
    <name type="synonym">Pteropus aegyptiacus</name>
    <dbReference type="NCBI Taxonomy" id="9407"/>
    <lineage>
        <taxon>Eukaryota</taxon>
        <taxon>Metazoa</taxon>
        <taxon>Chordata</taxon>
        <taxon>Craniata</taxon>
        <taxon>Vertebrata</taxon>
        <taxon>Euteleostomi</taxon>
        <taxon>Mammalia</taxon>
        <taxon>Eutheria</taxon>
        <taxon>Laurasiatheria</taxon>
        <taxon>Chiroptera</taxon>
        <taxon>Yinpterochiroptera</taxon>
        <taxon>Pteropodoidea</taxon>
        <taxon>Pteropodidae</taxon>
        <taxon>Rousettinae</taxon>
        <taxon>Rousettus</taxon>
    </lineage>
</organism>
<dbReference type="Proteomes" id="UP000593571">
    <property type="component" value="Unassembled WGS sequence"/>
</dbReference>
<accession>A0A7J8JGA4</accession>
<name>A0A7J8JGA4_ROUAE</name>
<evidence type="ECO:0000313" key="2">
    <source>
        <dbReference type="Proteomes" id="UP000593571"/>
    </source>
</evidence>
<proteinExistence type="predicted"/>
<gene>
    <name evidence="1" type="ORF">HJG63_010207</name>
</gene>